<comment type="catalytic activity">
    <reaction evidence="4">
        <text>N-terminal L-aspartyl-[protein] + L-leucyl-tRNA(Leu) = N-terminal L-leucyl-L-aspartyl-[protein] + tRNA(Leu) + H(+)</text>
        <dbReference type="Rhea" id="RHEA:50420"/>
        <dbReference type="Rhea" id="RHEA-COMP:9613"/>
        <dbReference type="Rhea" id="RHEA-COMP:9622"/>
        <dbReference type="Rhea" id="RHEA-COMP:12669"/>
        <dbReference type="Rhea" id="RHEA-COMP:12674"/>
        <dbReference type="ChEBI" id="CHEBI:15378"/>
        <dbReference type="ChEBI" id="CHEBI:64720"/>
        <dbReference type="ChEBI" id="CHEBI:78442"/>
        <dbReference type="ChEBI" id="CHEBI:78494"/>
        <dbReference type="ChEBI" id="CHEBI:133042"/>
        <dbReference type="EC" id="2.3.2.29"/>
    </reaction>
</comment>
<evidence type="ECO:0000256" key="3">
    <source>
        <dbReference type="ARBA" id="ARBA00023315"/>
    </source>
</evidence>
<reference evidence="7" key="1">
    <citation type="journal article" date="2023" name="Int. J. Mol. Sci.">
        <title>Metagenomics Revealed a New Genus 'Candidatus Thiocaldithrix dubininis' gen. nov., sp. nov. and a New Species 'Candidatus Thiothrix putei' sp. nov. in the Family Thiotrichaceae, Some Members of Which Have Traits of Both Na+- and H+-Motive Energetics.</title>
        <authorList>
            <person name="Ravin N.V."/>
            <person name="Muntyan M.S."/>
            <person name="Smolyakov D.D."/>
            <person name="Rudenko T.S."/>
            <person name="Beletsky A.V."/>
            <person name="Mardanov A.V."/>
            <person name="Grabovich M.Y."/>
        </authorList>
    </citation>
    <scope>NUCLEOTIDE SEQUENCE</scope>
    <source>
        <strain evidence="7">GKL-01</strain>
    </source>
</reference>
<gene>
    <name evidence="4" type="primary">bpt</name>
    <name evidence="7" type="ORF">QJT80_07145</name>
</gene>
<dbReference type="PANTHER" id="PTHR21367:SF1">
    <property type="entry name" value="ARGINYL-TRNA--PROTEIN TRANSFERASE 1"/>
    <property type="match status" value="1"/>
</dbReference>
<dbReference type="InterPro" id="IPR017138">
    <property type="entry name" value="Asp_Glu_LeuTrfase"/>
</dbReference>
<comment type="subcellular location">
    <subcellularLocation>
        <location evidence="4">Cytoplasm</location>
    </subcellularLocation>
</comment>
<comment type="catalytic activity">
    <reaction evidence="4">
        <text>N-terminal L-glutamyl-[protein] + L-leucyl-tRNA(Leu) = N-terminal L-leucyl-L-glutamyl-[protein] + tRNA(Leu) + H(+)</text>
        <dbReference type="Rhea" id="RHEA:50412"/>
        <dbReference type="Rhea" id="RHEA-COMP:9613"/>
        <dbReference type="Rhea" id="RHEA-COMP:9622"/>
        <dbReference type="Rhea" id="RHEA-COMP:12664"/>
        <dbReference type="Rhea" id="RHEA-COMP:12668"/>
        <dbReference type="ChEBI" id="CHEBI:15378"/>
        <dbReference type="ChEBI" id="CHEBI:64721"/>
        <dbReference type="ChEBI" id="CHEBI:78442"/>
        <dbReference type="ChEBI" id="CHEBI:78494"/>
        <dbReference type="ChEBI" id="CHEBI:133041"/>
        <dbReference type="EC" id="2.3.2.29"/>
    </reaction>
</comment>
<proteinExistence type="inferred from homology"/>
<dbReference type="InterPro" id="IPR030700">
    <property type="entry name" value="N-end_Aminoacyl_Trfase"/>
</dbReference>
<dbReference type="PANTHER" id="PTHR21367">
    <property type="entry name" value="ARGININE-TRNA-PROTEIN TRANSFERASE 1"/>
    <property type="match status" value="1"/>
</dbReference>
<organism evidence="7">
    <name type="scientific">Candidatus Thiocaldithrix dubininis</name>
    <dbReference type="NCBI Taxonomy" id="3080823"/>
    <lineage>
        <taxon>Bacteria</taxon>
        <taxon>Pseudomonadati</taxon>
        <taxon>Pseudomonadota</taxon>
        <taxon>Gammaproteobacteria</taxon>
        <taxon>Thiotrichales</taxon>
        <taxon>Thiotrichaceae</taxon>
        <taxon>Candidatus Thiocaldithrix</taxon>
    </lineage>
</organism>
<dbReference type="GO" id="GO:0004057">
    <property type="term" value="F:arginyl-tRNA--protein transferase activity"/>
    <property type="evidence" value="ECO:0007669"/>
    <property type="project" value="InterPro"/>
</dbReference>
<dbReference type="NCBIfam" id="NF002342">
    <property type="entry name" value="PRK01305.1-3"/>
    <property type="match status" value="1"/>
</dbReference>
<dbReference type="NCBIfam" id="NF002341">
    <property type="entry name" value="PRK01305.1-1"/>
    <property type="match status" value="1"/>
</dbReference>
<dbReference type="GO" id="GO:0008914">
    <property type="term" value="F:leucyl-tRNA--protein transferase activity"/>
    <property type="evidence" value="ECO:0007669"/>
    <property type="project" value="UniProtKB-UniRule"/>
</dbReference>
<feature type="domain" description="N-end rule aminoacyl transferase C-terminal" evidence="6">
    <location>
        <begin position="110"/>
        <end position="227"/>
    </location>
</feature>
<keyword evidence="2 4" id="KW-0808">Transferase</keyword>
<dbReference type="Proteomes" id="UP001300672">
    <property type="component" value="Chromosome"/>
</dbReference>
<dbReference type="EMBL" id="CP124755">
    <property type="protein sequence ID" value="WGZ92254.1"/>
    <property type="molecule type" value="Genomic_DNA"/>
</dbReference>
<dbReference type="KEGG" id="tdu:QJT80_07145"/>
<dbReference type="HAMAP" id="MF_00689">
    <property type="entry name" value="Bpt"/>
    <property type="match status" value="1"/>
</dbReference>
<dbReference type="InterPro" id="IPR007472">
    <property type="entry name" value="N-end_Aminoacyl_Trfase_C"/>
</dbReference>
<sequence length="238" mass="27377">MGFITDKNMTLYITVAHACSYIEDQLAVNLLVDPAYPMRAHLYAHLLDNGFRRSGGDVYRPHCKLCNACVSTRIPVTEFQASRSQKRNLKQNQDIEVRYNRDGFKPEYEPLYRRYVHTRHCGGGMDTDESDAFKNFLVAGWCSTTFIEFWLKDSLVGVATTDELSTGLSLVYTFYDPILANQRGLGTFAILTQIAYAQQLGLPYVYPGYWIEQSQKMSYKIRFQPIEGYINGQWSRIK</sequence>
<dbReference type="Pfam" id="PF04376">
    <property type="entry name" value="ATE_N"/>
    <property type="match status" value="1"/>
</dbReference>
<dbReference type="InterPro" id="IPR007471">
    <property type="entry name" value="N-end_Aminoacyl_Trfase_N"/>
</dbReference>
<dbReference type="GO" id="GO:0005737">
    <property type="term" value="C:cytoplasm"/>
    <property type="evidence" value="ECO:0007669"/>
    <property type="project" value="UniProtKB-SubCell"/>
</dbReference>
<comment type="similarity">
    <text evidence="4">Belongs to the R-transferase family. Bpt subfamily.</text>
</comment>
<evidence type="ECO:0000259" key="5">
    <source>
        <dbReference type="Pfam" id="PF04376"/>
    </source>
</evidence>
<accession>A0AA95HC20</accession>
<dbReference type="GO" id="GO:0071596">
    <property type="term" value="P:ubiquitin-dependent protein catabolic process via the N-end rule pathway"/>
    <property type="evidence" value="ECO:0007669"/>
    <property type="project" value="InterPro"/>
</dbReference>
<evidence type="ECO:0000256" key="2">
    <source>
        <dbReference type="ARBA" id="ARBA00022679"/>
    </source>
</evidence>
<dbReference type="Pfam" id="PF04377">
    <property type="entry name" value="ATE_C"/>
    <property type="match status" value="1"/>
</dbReference>
<reference evidence="7" key="2">
    <citation type="submission" date="2023-04" db="EMBL/GenBank/DDBJ databases">
        <authorList>
            <person name="Beletskiy A.V."/>
            <person name="Mardanov A.V."/>
            <person name="Ravin N.V."/>
        </authorList>
    </citation>
    <scope>NUCLEOTIDE SEQUENCE</scope>
    <source>
        <strain evidence="7">GKL-01</strain>
    </source>
</reference>
<keyword evidence="1 4" id="KW-0963">Cytoplasm</keyword>
<dbReference type="SUPFAM" id="SSF55729">
    <property type="entry name" value="Acyl-CoA N-acyltransferases (Nat)"/>
    <property type="match status" value="1"/>
</dbReference>
<evidence type="ECO:0000259" key="6">
    <source>
        <dbReference type="Pfam" id="PF04377"/>
    </source>
</evidence>
<dbReference type="AlphaFoldDB" id="A0AA95HC20"/>
<evidence type="ECO:0000256" key="4">
    <source>
        <dbReference type="HAMAP-Rule" id="MF_00689"/>
    </source>
</evidence>
<comment type="function">
    <text evidence="4">Functions in the N-end rule pathway of protein degradation where it conjugates Leu from its aminoacyl-tRNA to the N-termini of proteins containing an N-terminal aspartate or glutamate.</text>
</comment>
<evidence type="ECO:0000256" key="1">
    <source>
        <dbReference type="ARBA" id="ARBA00022490"/>
    </source>
</evidence>
<protein>
    <recommendedName>
        <fullName evidence="4">Aspartate/glutamate leucyltransferase</fullName>
        <ecNumber evidence="4">2.3.2.29</ecNumber>
    </recommendedName>
</protein>
<dbReference type="EC" id="2.3.2.29" evidence="4"/>
<evidence type="ECO:0000313" key="7">
    <source>
        <dbReference type="EMBL" id="WGZ92254.1"/>
    </source>
</evidence>
<keyword evidence="3 4" id="KW-0012">Acyltransferase</keyword>
<dbReference type="PIRSF" id="PIRSF037208">
    <property type="entry name" value="ATE_pro_prd"/>
    <property type="match status" value="1"/>
</dbReference>
<dbReference type="NCBIfam" id="NF002346">
    <property type="entry name" value="PRK01305.2-3"/>
    <property type="match status" value="1"/>
</dbReference>
<feature type="domain" description="N-end aminoacyl transferase N-terminal" evidence="5">
    <location>
        <begin position="17"/>
        <end position="87"/>
    </location>
</feature>
<dbReference type="InterPro" id="IPR016181">
    <property type="entry name" value="Acyl_CoA_acyltransferase"/>
</dbReference>
<name>A0AA95HC20_9GAMM</name>